<proteinExistence type="predicted"/>
<protein>
    <submittedName>
        <fullName evidence="2">Uncharacterized protein</fullName>
    </submittedName>
</protein>
<gene>
    <name evidence="2" type="ORF">L3Y34_000157</name>
</gene>
<evidence type="ECO:0000313" key="2">
    <source>
        <dbReference type="EMBL" id="ULT98594.1"/>
    </source>
</evidence>
<dbReference type="KEGG" id="cbr:CBG_15128"/>
<feature type="chain" id="PRO_5042109320" evidence="1">
    <location>
        <begin position="20"/>
        <end position="121"/>
    </location>
</feature>
<dbReference type="EMBL" id="CP090893">
    <property type="protein sequence ID" value="ULT98594.1"/>
    <property type="molecule type" value="Genomic_DNA"/>
</dbReference>
<dbReference type="Proteomes" id="UP000827892">
    <property type="component" value="Chromosome III"/>
</dbReference>
<feature type="signal peptide" evidence="1">
    <location>
        <begin position="1"/>
        <end position="19"/>
    </location>
</feature>
<name>A0AAE9D8J5_CAEBR</name>
<dbReference type="AlphaFoldDB" id="A0AAE9D8J5"/>
<sequence>MKTQLVLVILLIFILGLSSESSVSYNSETSENVLSDNIIEKVGNSEVEVIDGNYSGNQTKIRTARRYYGGRGWRRRYYGGWGRRRYYSFYRPRYYYYGGYYGSYGYGYGYGYGYYSYYYKA</sequence>
<reference evidence="2 3" key="1">
    <citation type="submission" date="2022-05" db="EMBL/GenBank/DDBJ databases">
        <title>Chromosome-level reference genomes for two strains of Caenorhabditis briggsae: an improved platform for comparative genomics.</title>
        <authorList>
            <person name="Stevens L."/>
            <person name="Andersen E.C."/>
        </authorList>
    </citation>
    <scope>NUCLEOTIDE SEQUENCE [LARGE SCALE GENOMIC DNA]</scope>
    <source>
        <strain evidence="2">QX1410_ONT</strain>
        <tissue evidence="2">Whole-organism</tissue>
    </source>
</reference>
<evidence type="ECO:0000313" key="3">
    <source>
        <dbReference type="Proteomes" id="UP000827892"/>
    </source>
</evidence>
<keyword evidence="1" id="KW-0732">Signal</keyword>
<accession>A0AAE9D8J5</accession>
<evidence type="ECO:0000256" key="1">
    <source>
        <dbReference type="SAM" id="SignalP"/>
    </source>
</evidence>
<organism evidence="2 3">
    <name type="scientific">Caenorhabditis briggsae</name>
    <dbReference type="NCBI Taxonomy" id="6238"/>
    <lineage>
        <taxon>Eukaryota</taxon>
        <taxon>Metazoa</taxon>
        <taxon>Ecdysozoa</taxon>
        <taxon>Nematoda</taxon>
        <taxon>Chromadorea</taxon>
        <taxon>Rhabditida</taxon>
        <taxon>Rhabditina</taxon>
        <taxon>Rhabditomorpha</taxon>
        <taxon>Rhabditoidea</taxon>
        <taxon>Rhabditidae</taxon>
        <taxon>Peloderinae</taxon>
        <taxon>Caenorhabditis</taxon>
    </lineage>
</organism>